<evidence type="ECO:0000259" key="1">
    <source>
        <dbReference type="PROSITE" id="PS50075"/>
    </source>
</evidence>
<evidence type="ECO:0000313" key="2">
    <source>
        <dbReference type="EMBL" id="ETR65763.1"/>
    </source>
</evidence>
<dbReference type="PROSITE" id="PS50075">
    <property type="entry name" value="CARRIER"/>
    <property type="match status" value="1"/>
</dbReference>
<evidence type="ECO:0000313" key="3">
    <source>
        <dbReference type="Proteomes" id="UP000189670"/>
    </source>
</evidence>
<protein>
    <recommendedName>
        <fullName evidence="1">Carrier domain-containing protein</fullName>
    </recommendedName>
</protein>
<dbReference type="Gene3D" id="1.10.1200.10">
    <property type="entry name" value="ACP-like"/>
    <property type="match status" value="1"/>
</dbReference>
<proteinExistence type="predicted"/>
<dbReference type="EMBL" id="ATBP01002520">
    <property type="protein sequence ID" value="ETR65763.1"/>
    <property type="molecule type" value="Genomic_DNA"/>
</dbReference>
<sequence length="86" mass="10083">MMIDQITTKIHEFIIKQLNNGEYFEIDADLIQQLLIDSMGVMKLISFLETTYDIEIDLIKIRPENFQTIKAISDLVILSMKKNMEM</sequence>
<accession>A0A1V1NT88</accession>
<gene>
    <name evidence="2" type="ORF">OMM_13750</name>
</gene>
<comment type="caution">
    <text evidence="2">The sequence shown here is derived from an EMBL/GenBank/DDBJ whole genome shotgun (WGS) entry which is preliminary data.</text>
</comment>
<dbReference type="InterPro" id="IPR036736">
    <property type="entry name" value="ACP-like_sf"/>
</dbReference>
<reference evidence="3" key="1">
    <citation type="submission" date="2012-11" db="EMBL/GenBank/DDBJ databases">
        <authorList>
            <person name="Lucero-Rivera Y.E."/>
            <person name="Tovar-Ramirez D."/>
        </authorList>
    </citation>
    <scope>NUCLEOTIDE SEQUENCE [LARGE SCALE GENOMIC DNA]</scope>
    <source>
        <strain evidence="3">Araruama</strain>
    </source>
</reference>
<name>A0A1V1NT88_9BACT</name>
<dbReference type="Proteomes" id="UP000189670">
    <property type="component" value="Unassembled WGS sequence"/>
</dbReference>
<dbReference type="InterPro" id="IPR009081">
    <property type="entry name" value="PP-bd_ACP"/>
</dbReference>
<dbReference type="SUPFAM" id="SSF47336">
    <property type="entry name" value="ACP-like"/>
    <property type="match status" value="1"/>
</dbReference>
<feature type="domain" description="Carrier" evidence="1">
    <location>
        <begin position="1"/>
        <end position="80"/>
    </location>
</feature>
<dbReference type="AlphaFoldDB" id="A0A1V1NT88"/>
<organism evidence="2 3">
    <name type="scientific">Candidatus Magnetoglobus multicellularis str. Araruama</name>
    <dbReference type="NCBI Taxonomy" id="890399"/>
    <lineage>
        <taxon>Bacteria</taxon>
        <taxon>Pseudomonadati</taxon>
        <taxon>Thermodesulfobacteriota</taxon>
        <taxon>Desulfobacteria</taxon>
        <taxon>Desulfobacterales</taxon>
        <taxon>Desulfobacteraceae</taxon>
        <taxon>Candidatus Magnetoglobus</taxon>
    </lineage>
</organism>